<gene>
    <name evidence="6" type="ORF">SAMN04487964_11333</name>
</gene>
<dbReference type="InterPro" id="IPR018060">
    <property type="entry name" value="HTH_AraC"/>
</dbReference>
<dbReference type="Pfam" id="PF12833">
    <property type="entry name" value="HTH_18"/>
    <property type="match status" value="1"/>
</dbReference>
<dbReference type="Proteomes" id="UP001159257">
    <property type="component" value="Unassembled WGS sequence"/>
</dbReference>
<proteinExistence type="predicted"/>
<feature type="domain" description="HTH araC/xylS-type" evidence="5">
    <location>
        <begin position="274"/>
        <end position="372"/>
    </location>
</feature>
<evidence type="ECO:0000256" key="1">
    <source>
        <dbReference type="ARBA" id="ARBA00023015"/>
    </source>
</evidence>
<accession>A0ABY1S2I4</accession>
<dbReference type="PRINTS" id="PR00032">
    <property type="entry name" value="HTHARAC"/>
</dbReference>
<feature type="region of interest" description="Disordered" evidence="4">
    <location>
        <begin position="1"/>
        <end position="21"/>
    </location>
</feature>
<dbReference type="PROSITE" id="PS01124">
    <property type="entry name" value="HTH_ARAC_FAMILY_2"/>
    <property type="match status" value="1"/>
</dbReference>
<dbReference type="Pfam" id="PF12625">
    <property type="entry name" value="Arabinose_bd"/>
    <property type="match status" value="1"/>
</dbReference>
<dbReference type="InterPro" id="IPR009057">
    <property type="entry name" value="Homeodomain-like_sf"/>
</dbReference>
<evidence type="ECO:0000256" key="3">
    <source>
        <dbReference type="ARBA" id="ARBA00023163"/>
    </source>
</evidence>
<keyword evidence="3" id="KW-0804">Transcription</keyword>
<dbReference type="PANTHER" id="PTHR47894:SF1">
    <property type="entry name" value="HTH-TYPE TRANSCRIPTIONAL REGULATOR VQSM"/>
    <property type="match status" value="1"/>
</dbReference>
<reference evidence="6 7" key="1">
    <citation type="submission" date="2017-05" db="EMBL/GenBank/DDBJ databases">
        <authorList>
            <person name="Varghese N."/>
            <person name="Submissions S."/>
        </authorList>
    </citation>
    <scope>NUCLEOTIDE SEQUENCE [LARGE SCALE GENOMIC DNA]</scope>
    <source>
        <strain evidence="6 7">CGMCC 1.7287</strain>
    </source>
</reference>
<keyword evidence="2" id="KW-0238">DNA-binding</keyword>
<dbReference type="PANTHER" id="PTHR47894">
    <property type="entry name" value="HTH-TYPE TRANSCRIPTIONAL REGULATOR GADX"/>
    <property type="match status" value="1"/>
</dbReference>
<evidence type="ECO:0000313" key="6">
    <source>
        <dbReference type="EMBL" id="SMR77198.1"/>
    </source>
</evidence>
<sequence length="377" mass="42955">MTMLCRMTDKSGPDEVDSTATTRKRQVGKVIQRTVMVPSGYVVNLLQHAQAQGFDTDELLQAVGIDPAELDTQTEFSAERFGALYQRLMYVAQDEYFGMISGGKVPNGTFRMMCHAIIHCSTLEKAIYRASAFHEICRGAQVKPVLVRKGRYAKVSFAPTDHAELDLETLLQQETPERIRTSLSMWHHFISWLLGAQVELKAAYFTFPPQQDIEVYHKLFRSEVRFDQHDNAFVFAARYLDQPLVQTEQTLRSFLKTAPYQLIAMVNDDASLTSQVEALIGKDFSRPLPSAEEIASSLNLSVSTLRRRLLEENTSYQTVKDECRKRAALHYMGSPQLSINDVAELMGFDDPSAFFRSFKRWTGMTPGEYRRSDVYRQ</sequence>
<dbReference type="SMART" id="SM00342">
    <property type="entry name" value="HTH_ARAC"/>
    <property type="match status" value="1"/>
</dbReference>
<dbReference type="SUPFAM" id="SSF46689">
    <property type="entry name" value="Homeodomain-like"/>
    <property type="match status" value="1"/>
</dbReference>
<dbReference type="InterPro" id="IPR032687">
    <property type="entry name" value="AraC-type_N"/>
</dbReference>
<organism evidence="6 7">
    <name type="scientific">Marinobacterium sediminicola</name>
    <dbReference type="NCBI Taxonomy" id="518898"/>
    <lineage>
        <taxon>Bacteria</taxon>
        <taxon>Pseudomonadati</taxon>
        <taxon>Pseudomonadota</taxon>
        <taxon>Gammaproteobacteria</taxon>
        <taxon>Oceanospirillales</taxon>
        <taxon>Oceanospirillaceae</taxon>
        <taxon>Marinobacterium</taxon>
    </lineage>
</organism>
<evidence type="ECO:0000313" key="7">
    <source>
        <dbReference type="Proteomes" id="UP001159257"/>
    </source>
</evidence>
<evidence type="ECO:0000256" key="4">
    <source>
        <dbReference type="SAM" id="MobiDB-lite"/>
    </source>
</evidence>
<evidence type="ECO:0000256" key="2">
    <source>
        <dbReference type="ARBA" id="ARBA00023125"/>
    </source>
</evidence>
<dbReference type="Gene3D" id="1.10.10.60">
    <property type="entry name" value="Homeodomain-like"/>
    <property type="match status" value="1"/>
</dbReference>
<dbReference type="EMBL" id="FXWV01000013">
    <property type="protein sequence ID" value="SMR77198.1"/>
    <property type="molecule type" value="Genomic_DNA"/>
</dbReference>
<keyword evidence="7" id="KW-1185">Reference proteome</keyword>
<evidence type="ECO:0000259" key="5">
    <source>
        <dbReference type="PROSITE" id="PS01124"/>
    </source>
</evidence>
<comment type="caution">
    <text evidence="6">The sequence shown here is derived from an EMBL/GenBank/DDBJ whole genome shotgun (WGS) entry which is preliminary data.</text>
</comment>
<name>A0ABY1S2I4_9GAMM</name>
<protein>
    <submittedName>
        <fullName evidence="6">Transcriptional regulator, AraC family</fullName>
    </submittedName>
</protein>
<keyword evidence="1" id="KW-0805">Transcription regulation</keyword>
<dbReference type="InterPro" id="IPR020449">
    <property type="entry name" value="Tscrpt_reg_AraC-type_HTH"/>
</dbReference>